<protein>
    <recommendedName>
        <fullName evidence="3">Type II toxin-antitoxin system HicB family antitoxin</fullName>
    </recommendedName>
</protein>
<gene>
    <name evidence="1" type="ORF">RGQ15_22345</name>
</gene>
<organism evidence="1 2">
    <name type="scientific">Paracoccus aurantius</name>
    <dbReference type="NCBI Taxonomy" id="3073814"/>
    <lineage>
        <taxon>Bacteria</taxon>
        <taxon>Pseudomonadati</taxon>
        <taxon>Pseudomonadota</taxon>
        <taxon>Alphaproteobacteria</taxon>
        <taxon>Rhodobacterales</taxon>
        <taxon>Paracoccaceae</taxon>
        <taxon>Paracoccus</taxon>
    </lineage>
</organism>
<keyword evidence="2" id="KW-1185">Reference proteome</keyword>
<accession>A0ABU2HZ21</accession>
<reference evidence="2" key="1">
    <citation type="submission" date="2023-07" db="EMBL/GenBank/DDBJ databases">
        <title>Paracoccus sp. MBLB3053 whole genome sequence.</title>
        <authorList>
            <person name="Hwang C.Y."/>
            <person name="Cho E.-S."/>
            <person name="Seo M.-J."/>
        </authorList>
    </citation>
    <scope>NUCLEOTIDE SEQUENCE [LARGE SCALE GENOMIC DNA]</scope>
    <source>
        <strain evidence="2">MBLB3053</strain>
    </source>
</reference>
<proteinExistence type="predicted"/>
<sequence length="76" mass="8500">MIAVQMEGELTREGFGVVIGVPAEILGTARSGKAMQDAMDALMRELGSMIELWIHEHFRVTQVAKVMDLGKREERQ</sequence>
<dbReference type="EMBL" id="JAVQLW010000008">
    <property type="protein sequence ID" value="MDS9470290.1"/>
    <property type="molecule type" value="Genomic_DNA"/>
</dbReference>
<dbReference type="RefSeq" id="WP_311163116.1">
    <property type="nucleotide sequence ID" value="NZ_JAVQLW010000008.1"/>
</dbReference>
<comment type="caution">
    <text evidence="1">The sequence shown here is derived from an EMBL/GenBank/DDBJ whole genome shotgun (WGS) entry which is preliminary data.</text>
</comment>
<evidence type="ECO:0000313" key="1">
    <source>
        <dbReference type="EMBL" id="MDS9470290.1"/>
    </source>
</evidence>
<evidence type="ECO:0008006" key="3">
    <source>
        <dbReference type="Google" id="ProtNLM"/>
    </source>
</evidence>
<evidence type="ECO:0000313" key="2">
    <source>
        <dbReference type="Proteomes" id="UP001269144"/>
    </source>
</evidence>
<name>A0ABU2HZ21_9RHOB</name>
<dbReference type="Proteomes" id="UP001269144">
    <property type="component" value="Unassembled WGS sequence"/>
</dbReference>